<dbReference type="InterPro" id="IPR000182">
    <property type="entry name" value="GNAT_dom"/>
</dbReference>
<gene>
    <name evidence="2" type="ORF">H9926_07215</name>
</gene>
<dbReference type="PROSITE" id="PS51186">
    <property type="entry name" value="GNAT"/>
    <property type="match status" value="1"/>
</dbReference>
<feature type="domain" description="N-acetyltransferase" evidence="1">
    <location>
        <begin position="28"/>
        <end position="175"/>
    </location>
</feature>
<dbReference type="Gene3D" id="3.40.630.30">
    <property type="match status" value="1"/>
</dbReference>
<reference evidence="2" key="1">
    <citation type="journal article" date="2021" name="PeerJ">
        <title>Extensive microbial diversity within the chicken gut microbiome revealed by metagenomics and culture.</title>
        <authorList>
            <person name="Gilroy R."/>
            <person name="Ravi A."/>
            <person name="Getino M."/>
            <person name="Pursley I."/>
            <person name="Horton D.L."/>
            <person name="Alikhan N.F."/>
            <person name="Baker D."/>
            <person name="Gharbi K."/>
            <person name="Hall N."/>
            <person name="Watson M."/>
            <person name="Adriaenssens E.M."/>
            <person name="Foster-Nyarko E."/>
            <person name="Jarju S."/>
            <person name="Secka A."/>
            <person name="Antonio M."/>
            <person name="Oren A."/>
            <person name="Chaudhuri R.R."/>
            <person name="La Ragione R."/>
            <person name="Hildebrand F."/>
            <person name="Pallen M.J."/>
        </authorList>
    </citation>
    <scope>NUCLEOTIDE SEQUENCE</scope>
    <source>
        <strain evidence="2">ChiBcec1-1630</strain>
    </source>
</reference>
<evidence type="ECO:0000313" key="2">
    <source>
        <dbReference type="EMBL" id="HJC87785.1"/>
    </source>
</evidence>
<proteinExistence type="predicted"/>
<evidence type="ECO:0000259" key="1">
    <source>
        <dbReference type="PROSITE" id="PS51186"/>
    </source>
</evidence>
<protein>
    <submittedName>
        <fullName evidence="2">GNAT family N-acetyltransferase</fullName>
    </submittedName>
</protein>
<dbReference type="Proteomes" id="UP000823922">
    <property type="component" value="Unassembled WGS sequence"/>
</dbReference>
<dbReference type="SUPFAM" id="SSF55729">
    <property type="entry name" value="Acyl-CoA N-acyltransferases (Nat)"/>
    <property type="match status" value="1"/>
</dbReference>
<reference evidence="2" key="2">
    <citation type="submission" date="2021-04" db="EMBL/GenBank/DDBJ databases">
        <authorList>
            <person name="Gilroy R."/>
        </authorList>
    </citation>
    <scope>NUCLEOTIDE SEQUENCE</scope>
    <source>
        <strain evidence="2">ChiBcec1-1630</strain>
    </source>
</reference>
<dbReference type="InterPro" id="IPR016181">
    <property type="entry name" value="Acyl_CoA_acyltransferase"/>
</dbReference>
<organism evidence="2 3">
    <name type="scientific">Candidatus Eisenbergiella intestinigallinarum</name>
    <dbReference type="NCBI Taxonomy" id="2838549"/>
    <lineage>
        <taxon>Bacteria</taxon>
        <taxon>Bacillati</taxon>
        <taxon>Bacillota</taxon>
        <taxon>Clostridia</taxon>
        <taxon>Lachnospirales</taxon>
        <taxon>Lachnospiraceae</taxon>
        <taxon>Eisenbergiella</taxon>
    </lineage>
</organism>
<dbReference type="GO" id="GO:0016747">
    <property type="term" value="F:acyltransferase activity, transferring groups other than amino-acyl groups"/>
    <property type="evidence" value="ECO:0007669"/>
    <property type="project" value="InterPro"/>
</dbReference>
<sequence>MREAAVFEEASAAGENRDCAKKEEKDSIRLMRAELSDAKELHEMQKICFQPILEKYQDYELNPAAEPLEKTISRLQENFTDFYFIMLGNRKIGGVRVRHWDQKCKLGPIFLLTEYQGVGYAQEAIRQAEAEYPESILWELETILQEPKLRHLYEKMGYRRTGKTERVKDGMDLVY</sequence>
<name>A0A9D2QHM5_9FIRM</name>
<dbReference type="Pfam" id="PF00583">
    <property type="entry name" value="Acetyltransf_1"/>
    <property type="match status" value="1"/>
</dbReference>
<accession>A0A9D2QHM5</accession>
<comment type="caution">
    <text evidence="2">The sequence shown here is derived from an EMBL/GenBank/DDBJ whole genome shotgun (WGS) entry which is preliminary data.</text>
</comment>
<dbReference type="EMBL" id="DWVS01000182">
    <property type="protein sequence ID" value="HJC87785.1"/>
    <property type="molecule type" value="Genomic_DNA"/>
</dbReference>
<evidence type="ECO:0000313" key="3">
    <source>
        <dbReference type="Proteomes" id="UP000823922"/>
    </source>
</evidence>
<dbReference type="AlphaFoldDB" id="A0A9D2QHM5"/>
<feature type="non-terminal residue" evidence="2">
    <location>
        <position position="175"/>
    </location>
</feature>